<evidence type="ECO:0000256" key="1">
    <source>
        <dbReference type="SAM" id="MobiDB-lite"/>
    </source>
</evidence>
<gene>
    <name evidence="2" type="ORF">HJG59_009349</name>
</gene>
<dbReference type="InParanoid" id="A0A7J8DCA1"/>
<comment type="caution">
    <text evidence="2">The sequence shown here is derived from an EMBL/GenBank/DDBJ whole genome shotgun (WGS) entry which is preliminary data.</text>
</comment>
<name>A0A7J8DCA1_MOLMO</name>
<feature type="region of interest" description="Disordered" evidence="1">
    <location>
        <begin position="74"/>
        <end position="120"/>
    </location>
</feature>
<organism evidence="2 3">
    <name type="scientific">Molossus molossus</name>
    <name type="common">Pallas' mastiff bat</name>
    <name type="synonym">Vespertilio molossus</name>
    <dbReference type="NCBI Taxonomy" id="27622"/>
    <lineage>
        <taxon>Eukaryota</taxon>
        <taxon>Metazoa</taxon>
        <taxon>Chordata</taxon>
        <taxon>Craniata</taxon>
        <taxon>Vertebrata</taxon>
        <taxon>Euteleostomi</taxon>
        <taxon>Mammalia</taxon>
        <taxon>Eutheria</taxon>
        <taxon>Laurasiatheria</taxon>
        <taxon>Chiroptera</taxon>
        <taxon>Yangochiroptera</taxon>
        <taxon>Molossidae</taxon>
        <taxon>Molossus</taxon>
    </lineage>
</organism>
<protein>
    <submittedName>
        <fullName evidence="2">Uncharacterized protein</fullName>
    </submittedName>
</protein>
<reference evidence="2 3" key="1">
    <citation type="journal article" date="2020" name="Nature">
        <title>Six reference-quality genomes reveal evolution of bat adaptations.</title>
        <authorList>
            <person name="Jebb D."/>
            <person name="Huang Z."/>
            <person name="Pippel M."/>
            <person name="Hughes G.M."/>
            <person name="Lavrichenko K."/>
            <person name="Devanna P."/>
            <person name="Winkler S."/>
            <person name="Jermiin L.S."/>
            <person name="Skirmuntt E.C."/>
            <person name="Katzourakis A."/>
            <person name="Burkitt-Gray L."/>
            <person name="Ray D.A."/>
            <person name="Sullivan K.A.M."/>
            <person name="Roscito J.G."/>
            <person name="Kirilenko B.M."/>
            <person name="Davalos L.M."/>
            <person name="Corthals A.P."/>
            <person name="Power M.L."/>
            <person name="Jones G."/>
            <person name="Ransome R.D."/>
            <person name="Dechmann D.K.N."/>
            <person name="Locatelli A.G."/>
            <person name="Puechmaille S.J."/>
            <person name="Fedrigo O."/>
            <person name="Jarvis E.D."/>
            <person name="Hiller M."/>
            <person name="Vernes S.C."/>
            <person name="Myers E.W."/>
            <person name="Teeling E.C."/>
        </authorList>
    </citation>
    <scope>NUCLEOTIDE SEQUENCE [LARGE SCALE GENOMIC DNA]</scope>
    <source>
        <strain evidence="2">MMolMol1</strain>
        <tissue evidence="2">Muscle</tissue>
    </source>
</reference>
<sequence length="140" mass="15087">MPMPHHGVQTGRHTHSLVSCAEVLSEVNSRHPCVAFASQKACRFTAALTPAPPAGWTSGLPALAALEGPLHQGLRKGENISPPHSVNPHLSTAPQPAWPRLHHSPELPPPGRTTLPPQNHALPTVLRRPWDQLQPCHTTC</sequence>
<accession>A0A7J8DCA1</accession>
<dbReference type="Proteomes" id="UP000550707">
    <property type="component" value="Unassembled WGS sequence"/>
</dbReference>
<keyword evidence="3" id="KW-1185">Reference proteome</keyword>
<evidence type="ECO:0000313" key="3">
    <source>
        <dbReference type="Proteomes" id="UP000550707"/>
    </source>
</evidence>
<dbReference type="AlphaFoldDB" id="A0A7J8DCA1"/>
<dbReference type="EMBL" id="JACASF010000018">
    <property type="protein sequence ID" value="KAF6420619.1"/>
    <property type="molecule type" value="Genomic_DNA"/>
</dbReference>
<proteinExistence type="predicted"/>
<evidence type="ECO:0000313" key="2">
    <source>
        <dbReference type="EMBL" id="KAF6420619.1"/>
    </source>
</evidence>
<feature type="compositionally biased region" description="Polar residues" evidence="1">
    <location>
        <begin position="82"/>
        <end position="94"/>
    </location>
</feature>